<dbReference type="AlphaFoldDB" id="A0A2T2XD26"/>
<dbReference type="InterPro" id="IPR035923">
    <property type="entry name" value="TT1751-like_sf"/>
</dbReference>
<sequence>MRGRGCKGMDKPFVVYEVPANPDIAVDQLTSVITSRKLVQYLVVNHRRDMTDNGVVDPPWAYTVIFGNPGAGAKFMATSPRVVSDLPVRIGIHGDAHRSVLVYHRMEHLLGLHDERLLVAGKAVDQLVEDLCQTVGGQVLEDELQ</sequence>
<comment type="caution">
    <text evidence="2">The sequence shown here is derived from an EMBL/GenBank/DDBJ whole genome shotgun (WGS) entry which is preliminary data.</text>
</comment>
<dbReference type="Pfam" id="PF03625">
    <property type="entry name" value="DUF302"/>
    <property type="match status" value="1"/>
</dbReference>
<feature type="domain" description="DUF302" evidence="1">
    <location>
        <begin position="45"/>
        <end position="105"/>
    </location>
</feature>
<dbReference type="Gene3D" id="3.30.310.70">
    <property type="entry name" value="TT1751-like domain"/>
    <property type="match status" value="1"/>
</dbReference>
<protein>
    <recommendedName>
        <fullName evidence="1">DUF302 domain-containing protein</fullName>
    </recommendedName>
</protein>
<evidence type="ECO:0000313" key="2">
    <source>
        <dbReference type="EMBL" id="PSR32399.1"/>
    </source>
</evidence>
<dbReference type="EMBL" id="PXYW01000042">
    <property type="protein sequence ID" value="PSR32399.1"/>
    <property type="molecule type" value="Genomic_DNA"/>
</dbReference>
<evidence type="ECO:0000313" key="3">
    <source>
        <dbReference type="Proteomes" id="UP000242972"/>
    </source>
</evidence>
<evidence type="ECO:0000259" key="1">
    <source>
        <dbReference type="Pfam" id="PF03625"/>
    </source>
</evidence>
<dbReference type="Proteomes" id="UP000242972">
    <property type="component" value="Unassembled WGS sequence"/>
</dbReference>
<gene>
    <name evidence="2" type="ORF">C7B46_14440</name>
</gene>
<organism evidence="2 3">
    <name type="scientific">Sulfobacillus benefaciens</name>
    <dbReference type="NCBI Taxonomy" id="453960"/>
    <lineage>
        <taxon>Bacteria</taxon>
        <taxon>Bacillati</taxon>
        <taxon>Bacillota</taxon>
        <taxon>Clostridia</taxon>
        <taxon>Eubacteriales</taxon>
        <taxon>Clostridiales Family XVII. Incertae Sedis</taxon>
        <taxon>Sulfobacillus</taxon>
    </lineage>
</organism>
<dbReference type="CDD" id="cd14797">
    <property type="entry name" value="DUF302"/>
    <property type="match status" value="1"/>
</dbReference>
<accession>A0A2T2XD26</accession>
<proteinExistence type="predicted"/>
<name>A0A2T2XD26_9FIRM</name>
<reference evidence="2 3" key="1">
    <citation type="journal article" date="2014" name="BMC Genomics">
        <title>Comparison of environmental and isolate Sulfobacillus genomes reveals diverse carbon, sulfur, nitrogen, and hydrogen metabolisms.</title>
        <authorList>
            <person name="Justice N.B."/>
            <person name="Norman A."/>
            <person name="Brown C.T."/>
            <person name="Singh A."/>
            <person name="Thomas B.C."/>
            <person name="Banfield J.F."/>
        </authorList>
    </citation>
    <scope>NUCLEOTIDE SEQUENCE [LARGE SCALE GENOMIC DNA]</scope>
    <source>
        <strain evidence="2">AMDSBA4</strain>
    </source>
</reference>
<dbReference type="InterPro" id="IPR005180">
    <property type="entry name" value="DUF302"/>
</dbReference>
<dbReference type="SUPFAM" id="SSF103247">
    <property type="entry name" value="TT1751-like"/>
    <property type="match status" value="1"/>
</dbReference>